<feature type="domain" description="Glycosyltransferase 2-like" evidence="1">
    <location>
        <begin position="93"/>
        <end position="253"/>
    </location>
</feature>
<dbReference type="EMBL" id="AF071085">
    <property type="protein sequence ID" value="AAC35929.1"/>
    <property type="molecule type" value="Genomic_DNA"/>
</dbReference>
<name>O88089_ENTFL</name>
<sequence>MVLSLRFKDPEDLPAYTLNIDTKSGQKVQYVVERPNMVQPGTKFDRAWRSIQTRGLMGSVKWYFKRQEKAEAPVDVEAVLAEIKTFQFQPKISVAVPVYNVEEKWLAACVSSLQNQYYENWELCLADDASPSEHIKPMLEKYKELDQRIKVIYREENGHISEATNSALSIATGDFVGFMDNDDELAPQALYEVVKALNTDPTIDFLYTDEDKITENGRRFNAFYKSDWNPELILNHNYITHFVVVKRDLLEKVGGLNSAYNGAQDYDFVLRATEQATKIKHIPGMMYHWRAIESSTALNPESKGYAYVAGQKAVQAATERRGLKAQVEIAEFYGSYKINYLYDHVPMVSLIITNDTENMSSYLRQLLEKTAYTNYEILLPARFENQINIQNDRLRYVSTETRHGMIQAAKGEYVALLNAGLVPTKNDWLKELMNIGQQETSGLVTGRVVDARDRVETVGVSVDTDKGRLLYPEKGTPGKSLGYYYRIALPRNIQAATEDCLLFNKQLYLNLEGINESLGKEWMGVDLSLQFASAW</sequence>
<dbReference type="Pfam" id="PF00535">
    <property type="entry name" value="Glycos_transf_2"/>
    <property type="match status" value="1"/>
</dbReference>
<dbReference type="PANTHER" id="PTHR43685:SF2">
    <property type="entry name" value="GLYCOSYLTRANSFERASE 2-LIKE DOMAIN-CONTAINING PROTEIN"/>
    <property type="match status" value="1"/>
</dbReference>
<dbReference type="AlphaFoldDB" id="O88089"/>
<evidence type="ECO:0000259" key="1">
    <source>
        <dbReference type="Pfam" id="PF00535"/>
    </source>
</evidence>
<accession>O88089</accession>
<reference evidence="2" key="1">
    <citation type="journal article" date="1998" name="Infect. Immun.">
        <title>A cluster of genes involved in polysaccharide biosynthesis from Enterococcus faecalis OG1RF.</title>
        <authorList>
            <person name="Xu Y."/>
            <person name="Murray B.E."/>
            <person name="Weinstock G.M."/>
        </authorList>
    </citation>
    <scope>NUCLEOTIDE SEQUENCE</scope>
    <source>
        <strain evidence="2">OG1RF</strain>
    </source>
</reference>
<dbReference type="CDD" id="cd04184">
    <property type="entry name" value="GT2_RfbC_Mx_like"/>
    <property type="match status" value="1"/>
</dbReference>
<dbReference type="GO" id="GO:0016740">
    <property type="term" value="F:transferase activity"/>
    <property type="evidence" value="ECO:0007669"/>
    <property type="project" value="UniProtKB-KW"/>
</dbReference>
<dbReference type="CAZy" id="GT2">
    <property type="family name" value="Glycosyltransferase Family 2"/>
</dbReference>
<proteinExistence type="predicted"/>
<keyword evidence="2" id="KW-0808">Transferase</keyword>
<organism evidence="2">
    <name type="scientific">Enterococcus faecalis</name>
    <name type="common">Streptococcus faecalis</name>
    <dbReference type="NCBI Taxonomy" id="1351"/>
    <lineage>
        <taxon>Bacteria</taxon>
        <taxon>Bacillati</taxon>
        <taxon>Bacillota</taxon>
        <taxon>Bacilli</taxon>
        <taxon>Lactobacillales</taxon>
        <taxon>Enterococcaceae</taxon>
        <taxon>Enterococcus</taxon>
    </lineage>
</organism>
<dbReference type="InterPro" id="IPR029044">
    <property type="entry name" value="Nucleotide-diphossugar_trans"/>
</dbReference>
<dbReference type="InterPro" id="IPR001173">
    <property type="entry name" value="Glyco_trans_2-like"/>
</dbReference>
<dbReference type="InterPro" id="IPR050834">
    <property type="entry name" value="Glycosyltransf_2"/>
</dbReference>
<evidence type="ECO:0000313" key="2">
    <source>
        <dbReference type="EMBL" id="AAC35929.1"/>
    </source>
</evidence>
<dbReference type="Gene3D" id="3.90.550.10">
    <property type="entry name" value="Spore Coat Polysaccharide Biosynthesis Protein SpsA, Chain A"/>
    <property type="match status" value="2"/>
</dbReference>
<protein>
    <submittedName>
        <fullName evidence="2">Putative glycosyl transferase</fullName>
    </submittedName>
</protein>
<dbReference type="PANTHER" id="PTHR43685">
    <property type="entry name" value="GLYCOSYLTRANSFERASE"/>
    <property type="match status" value="1"/>
</dbReference>
<dbReference type="SUPFAM" id="SSF53448">
    <property type="entry name" value="Nucleotide-diphospho-sugar transferases"/>
    <property type="match status" value="2"/>
</dbReference>